<evidence type="ECO:0000313" key="2">
    <source>
        <dbReference type="Proteomes" id="UP001157418"/>
    </source>
</evidence>
<reference evidence="1 2" key="1">
    <citation type="submission" date="2022-01" db="EMBL/GenBank/DDBJ databases">
        <authorList>
            <person name="Xiong W."/>
            <person name="Schranz E."/>
        </authorList>
    </citation>
    <scope>NUCLEOTIDE SEQUENCE [LARGE SCALE GENOMIC DNA]</scope>
</reference>
<evidence type="ECO:0000313" key="1">
    <source>
        <dbReference type="EMBL" id="CAH1434965.1"/>
    </source>
</evidence>
<dbReference type="AlphaFoldDB" id="A0AAU9N6T0"/>
<accession>A0AAU9N6T0</accession>
<proteinExistence type="predicted"/>
<sequence>MIDNDDFSIISQAVVVTNMMNIDNELELHENLEDGIGDENDEEAPFDNNVQVPSTFTNMEETNLNIDDNWIVSQSTSNNDFTRELGKYSFKDKEEFVRAIKIHCIRTHIQFEVIDSRPTIWTLRCKLYL</sequence>
<dbReference type="EMBL" id="CAKMRJ010004126">
    <property type="protein sequence ID" value="CAH1434965.1"/>
    <property type="molecule type" value="Genomic_DNA"/>
</dbReference>
<name>A0AAU9N6T0_9ASTR</name>
<evidence type="ECO:0008006" key="3">
    <source>
        <dbReference type="Google" id="ProtNLM"/>
    </source>
</evidence>
<organism evidence="1 2">
    <name type="scientific">Lactuca virosa</name>
    <dbReference type="NCBI Taxonomy" id="75947"/>
    <lineage>
        <taxon>Eukaryota</taxon>
        <taxon>Viridiplantae</taxon>
        <taxon>Streptophyta</taxon>
        <taxon>Embryophyta</taxon>
        <taxon>Tracheophyta</taxon>
        <taxon>Spermatophyta</taxon>
        <taxon>Magnoliopsida</taxon>
        <taxon>eudicotyledons</taxon>
        <taxon>Gunneridae</taxon>
        <taxon>Pentapetalae</taxon>
        <taxon>asterids</taxon>
        <taxon>campanulids</taxon>
        <taxon>Asterales</taxon>
        <taxon>Asteraceae</taxon>
        <taxon>Cichorioideae</taxon>
        <taxon>Cichorieae</taxon>
        <taxon>Lactucinae</taxon>
        <taxon>Lactuca</taxon>
    </lineage>
</organism>
<dbReference type="Proteomes" id="UP001157418">
    <property type="component" value="Unassembled WGS sequence"/>
</dbReference>
<keyword evidence="2" id="KW-1185">Reference proteome</keyword>
<gene>
    <name evidence="1" type="ORF">LVIROSA_LOCUS21438</name>
</gene>
<protein>
    <recommendedName>
        <fullName evidence="3">Transposase MuDR plant domain-containing protein</fullName>
    </recommendedName>
</protein>
<comment type="caution">
    <text evidence="1">The sequence shown here is derived from an EMBL/GenBank/DDBJ whole genome shotgun (WGS) entry which is preliminary data.</text>
</comment>